<name>A0AAN6NQA7_9PEZI</name>
<comment type="similarity">
    <text evidence="1">Belongs to the peptidase S8 family.</text>
</comment>
<proteinExistence type="inferred from homology"/>
<sequence length="1045" mass="117442">MPAPNSIRTGPPRQREDYPTRTRKGLPPVQKVLEEAKTVDFEDKKSRAAFLREFKDRYEPFIKWAFGRNSKLLECRTKHDETPLLLAIEHQNHEFVRLVLNKVDKFPKLVVRLLNRSDQVGLNCLHKAIMYASPFTEFIIAIMRKASTGGSKEGENTANDSDSSSESEAEMTMPKLDKIEDDIFTAKSRKSDRTEGWTALHFAVQLFAVDEQLMDNEEEFRGAVSRRIRQQPSSRPSNWELAISYRSRIRDDSGTDCVRLPLGCNQTGPGASSTTGQAPGSYKSKNTNGPPTEGEGNSVCIQRRDYCQLTVVRELIKANPKALITEDGKEHTPFQLRLRLMEQEAQQGEGHNEQARQPNGVQQREDEEGTISDTEEDEGFEEFDEEEEEEEAGTSDEESVDGDEDHESKGMELSRELRNDVQSPQHVLIDDSPTKDACVRPYEDKPSHDYVKEVQLINDDEVLSYIREYVIDNFDRRTAMMALYKVGCERTIEFDLSGLPYKSINKDFFVRLGSVLHFEGRLKYVALPRLTVENDDDDAIGNMEINQQRQSESMSSGKLTQRTKDLQHMCAIFEWLKRLQVKSVLKVTVMDDAELSHSDEVIETCMKDLDVRIWNWRRVDLCIDVISTSAPNVTDVTLYSSGNNAVLVGWSSKGGLPKLKELKKVRIYVSEVCVPVLLLQASTVKKDSSNIEQPSNQKLKKHKPNVKVSWGIDIPTQDLPLFAHSSSEKASREPKWMKTMKQFATFLRSIKPEISIAPIKIAIIDDGIDSTLDVFSHRIQTGESFYKAGSGRWQGAYYVPTGYHGTLMAQLICDICPVARLYIAQLEPVPRNDGRREFTQQSAIEAINWAVNRGVDIISMSWSIHSGGSTIKELESALKKAIDKKIVMFCSSIDEGPMVDDNTYPGRTGHCIKIRASTGDGARLSWVSANNSDFLLPGDESVHVKRQNGQSGTGSRRGYGSEVPAGGSSMVSTALASGLAGVLLYCDRLTRSSMAPSELALGLNDLQSLAAMRRAFKTMAAKSEDHKFLRVWKFVPLHWDSPVKP</sequence>
<feature type="compositionally biased region" description="Polar residues" evidence="4">
    <location>
        <begin position="264"/>
        <end position="290"/>
    </location>
</feature>
<evidence type="ECO:0000256" key="1">
    <source>
        <dbReference type="ARBA" id="ARBA00011073"/>
    </source>
</evidence>
<evidence type="ECO:0000313" key="6">
    <source>
        <dbReference type="EMBL" id="KAK3947892.1"/>
    </source>
</evidence>
<dbReference type="SUPFAM" id="SSF52743">
    <property type="entry name" value="Subtilisin-like"/>
    <property type="match status" value="1"/>
</dbReference>
<feature type="region of interest" description="Disordered" evidence="4">
    <location>
        <begin position="344"/>
        <end position="444"/>
    </location>
</feature>
<reference evidence="6" key="2">
    <citation type="submission" date="2023-06" db="EMBL/GenBank/DDBJ databases">
        <authorList>
            <consortium name="Lawrence Berkeley National Laboratory"/>
            <person name="Mondo S.J."/>
            <person name="Hensen N."/>
            <person name="Bonometti L."/>
            <person name="Westerberg I."/>
            <person name="Brannstrom I.O."/>
            <person name="Guillou S."/>
            <person name="Cros-Aarteil S."/>
            <person name="Calhoun S."/>
            <person name="Haridas S."/>
            <person name="Kuo A."/>
            <person name="Pangilinan J."/>
            <person name="Riley R."/>
            <person name="Labutti K."/>
            <person name="Andreopoulos B."/>
            <person name="Lipzen A."/>
            <person name="Chen C."/>
            <person name="Yanf M."/>
            <person name="Daum C."/>
            <person name="Ng V."/>
            <person name="Clum A."/>
            <person name="Steindorff A."/>
            <person name="Ohm R."/>
            <person name="Martin F."/>
            <person name="Silar P."/>
            <person name="Natvig D."/>
            <person name="Lalanne C."/>
            <person name="Gautier V."/>
            <person name="Ament-Velasquez S.L."/>
            <person name="Kruys A."/>
            <person name="Hutchinson M.I."/>
            <person name="Powell A.J."/>
            <person name="Barry K."/>
            <person name="Miller A.N."/>
            <person name="Grigoriev I.V."/>
            <person name="Debuchy R."/>
            <person name="Gladieux P."/>
            <person name="Thoren M.H."/>
            <person name="Johannesson H."/>
        </authorList>
    </citation>
    <scope>NUCLEOTIDE SEQUENCE</scope>
    <source>
        <strain evidence="6">CBS 626.80</strain>
    </source>
</reference>
<dbReference type="GO" id="GO:0004252">
    <property type="term" value="F:serine-type endopeptidase activity"/>
    <property type="evidence" value="ECO:0007669"/>
    <property type="project" value="InterPro"/>
</dbReference>
<evidence type="ECO:0000256" key="4">
    <source>
        <dbReference type="SAM" id="MobiDB-lite"/>
    </source>
</evidence>
<evidence type="ECO:0000256" key="3">
    <source>
        <dbReference type="ARBA" id="ARBA00022825"/>
    </source>
</evidence>
<feature type="domain" description="Peptidase S8/S53" evidence="5">
    <location>
        <begin position="759"/>
        <end position="984"/>
    </location>
</feature>
<evidence type="ECO:0000313" key="7">
    <source>
        <dbReference type="Proteomes" id="UP001303222"/>
    </source>
</evidence>
<comment type="caution">
    <text evidence="6">The sequence shown here is derived from an EMBL/GenBank/DDBJ whole genome shotgun (WGS) entry which is preliminary data.</text>
</comment>
<keyword evidence="7" id="KW-1185">Reference proteome</keyword>
<feature type="compositionally biased region" description="Acidic residues" evidence="4">
    <location>
        <begin position="365"/>
        <end position="405"/>
    </location>
</feature>
<dbReference type="Gene3D" id="1.25.40.20">
    <property type="entry name" value="Ankyrin repeat-containing domain"/>
    <property type="match status" value="1"/>
</dbReference>
<keyword evidence="2" id="KW-0645">Protease</keyword>
<evidence type="ECO:0000256" key="2">
    <source>
        <dbReference type="ARBA" id="ARBA00022670"/>
    </source>
</evidence>
<accession>A0AAN6NQA7</accession>
<dbReference type="AlphaFoldDB" id="A0AAN6NQA7"/>
<gene>
    <name evidence="6" type="ORF">QBC32DRAFT_328222</name>
</gene>
<dbReference type="InterPro" id="IPR000209">
    <property type="entry name" value="Peptidase_S8/S53_dom"/>
</dbReference>
<dbReference type="PANTHER" id="PTHR43806">
    <property type="entry name" value="PEPTIDASE S8"/>
    <property type="match status" value="1"/>
</dbReference>
<dbReference type="Proteomes" id="UP001303222">
    <property type="component" value="Unassembled WGS sequence"/>
</dbReference>
<dbReference type="Gene3D" id="3.40.50.200">
    <property type="entry name" value="Peptidase S8/S53 domain"/>
    <property type="match status" value="1"/>
</dbReference>
<feature type="region of interest" description="Disordered" evidence="4">
    <location>
        <begin position="945"/>
        <end position="964"/>
    </location>
</feature>
<feature type="region of interest" description="Disordered" evidence="4">
    <location>
        <begin position="1"/>
        <end position="27"/>
    </location>
</feature>
<feature type="region of interest" description="Disordered" evidence="4">
    <location>
        <begin position="264"/>
        <end position="298"/>
    </location>
</feature>
<dbReference type="PANTHER" id="PTHR43806:SF58">
    <property type="entry name" value="ALKALINE PROTEASE 1-RELATED"/>
    <property type="match status" value="1"/>
</dbReference>
<feature type="compositionally biased region" description="Basic and acidic residues" evidence="4">
    <location>
        <begin position="406"/>
        <end position="419"/>
    </location>
</feature>
<dbReference type="InterPro" id="IPR036770">
    <property type="entry name" value="Ankyrin_rpt-contain_sf"/>
</dbReference>
<organism evidence="6 7">
    <name type="scientific">Pseudoneurospora amorphoporcata</name>
    <dbReference type="NCBI Taxonomy" id="241081"/>
    <lineage>
        <taxon>Eukaryota</taxon>
        <taxon>Fungi</taxon>
        <taxon>Dikarya</taxon>
        <taxon>Ascomycota</taxon>
        <taxon>Pezizomycotina</taxon>
        <taxon>Sordariomycetes</taxon>
        <taxon>Sordariomycetidae</taxon>
        <taxon>Sordariales</taxon>
        <taxon>Sordariaceae</taxon>
        <taxon>Pseudoneurospora</taxon>
    </lineage>
</organism>
<dbReference type="InterPro" id="IPR050131">
    <property type="entry name" value="Peptidase_S8_subtilisin-like"/>
</dbReference>
<dbReference type="InterPro" id="IPR036852">
    <property type="entry name" value="Peptidase_S8/S53_dom_sf"/>
</dbReference>
<dbReference type="GO" id="GO:0006508">
    <property type="term" value="P:proteolysis"/>
    <property type="evidence" value="ECO:0007669"/>
    <property type="project" value="UniProtKB-KW"/>
</dbReference>
<keyword evidence="3" id="KW-0720">Serine protease</keyword>
<evidence type="ECO:0000259" key="5">
    <source>
        <dbReference type="Pfam" id="PF00082"/>
    </source>
</evidence>
<keyword evidence="3" id="KW-0378">Hydrolase</keyword>
<feature type="compositionally biased region" description="Basic and acidic residues" evidence="4">
    <location>
        <begin position="428"/>
        <end position="444"/>
    </location>
</feature>
<feature type="region of interest" description="Disordered" evidence="4">
    <location>
        <begin position="149"/>
        <end position="174"/>
    </location>
</feature>
<protein>
    <recommendedName>
        <fullName evidence="5">Peptidase S8/S53 domain-containing protein</fullName>
    </recommendedName>
</protein>
<dbReference type="Pfam" id="PF00082">
    <property type="entry name" value="Peptidase_S8"/>
    <property type="match status" value="1"/>
</dbReference>
<reference evidence="6" key="1">
    <citation type="journal article" date="2023" name="Mol. Phylogenet. Evol.">
        <title>Genome-scale phylogeny and comparative genomics of the fungal order Sordariales.</title>
        <authorList>
            <person name="Hensen N."/>
            <person name="Bonometti L."/>
            <person name="Westerberg I."/>
            <person name="Brannstrom I.O."/>
            <person name="Guillou S."/>
            <person name="Cros-Aarteil S."/>
            <person name="Calhoun S."/>
            <person name="Haridas S."/>
            <person name="Kuo A."/>
            <person name="Mondo S."/>
            <person name="Pangilinan J."/>
            <person name="Riley R."/>
            <person name="LaButti K."/>
            <person name="Andreopoulos B."/>
            <person name="Lipzen A."/>
            <person name="Chen C."/>
            <person name="Yan M."/>
            <person name="Daum C."/>
            <person name="Ng V."/>
            <person name="Clum A."/>
            <person name="Steindorff A."/>
            <person name="Ohm R.A."/>
            <person name="Martin F."/>
            <person name="Silar P."/>
            <person name="Natvig D.O."/>
            <person name="Lalanne C."/>
            <person name="Gautier V."/>
            <person name="Ament-Velasquez S.L."/>
            <person name="Kruys A."/>
            <person name="Hutchinson M.I."/>
            <person name="Powell A.J."/>
            <person name="Barry K."/>
            <person name="Miller A.N."/>
            <person name="Grigoriev I.V."/>
            <person name="Debuchy R."/>
            <person name="Gladieux P."/>
            <person name="Hiltunen Thoren M."/>
            <person name="Johannesson H."/>
        </authorList>
    </citation>
    <scope>NUCLEOTIDE SEQUENCE</scope>
    <source>
        <strain evidence="6">CBS 626.80</strain>
    </source>
</reference>
<dbReference type="EMBL" id="MU859301">
    <property type="protein sequence ID" value="KAK3947892.1"/>
    <property type="molecule type" value="Genomic_DNA"/>
</dbReference>